<name>A0A9P0HFD0_NEZVI</name>
<evidence type="ECO:0000313" key="2">
    <source>
        <dbReference type="EMBL" id="CAH1400757.1"/>
    </source>
</evidence>
<sequence length="69" mass="7618">MQIITPWAGLEGRKESGSVTGSRLFLTHLAIPPGDPEPGVPSKTYKKRMTLRQPPLSAKEDKMWSGQAR</sequence>
<protein>
    <submittedName>
        <fullName evidence="2">Uncharacterized protein</fullName>
    </submittedName>
</protein>
<feature type="region of interest" description="Disordered" evidence="1">
    <location>
        <begin position="29"/>
        <end position="69"/>
    </location>
</feature>
<dbReference type="EMBL" id="OV725080">
    <property type="protein sequence ID" value="CAH1400757.1"/>
    <property type="molecule type" value="Genomic_DNA"/>
</dbReference>
<dbReference type="Proteomes" id="UP001152798">
    <property type="component" value="Chromosome 4"/>
</dbReference>
<evidence type="ECO:0000256" key="1">
    <source>
        <dbReference type="SAM" id="MobiDB-lite"/>
    </source>
</evidence>
<reference evidence="2" key="1">
    <citation type="submission" date="2022-01" db="EMBL/GenBank/DDBJ databases">
        <authorList>
            <person name="King R."/>
        </authorList>
    </citation>
    <scope>NUCLEOTIDE SEQUENCE</scope>
</reference>
<evidence type="ECO:0000313" key="3">
    <source>
        <dbReference type="Proteomes" id="UP001152798"/>
    </source>
</evidence>
<gene>
    <name evidence="2" type="ORF">NEZAVI_LOCUS9928</name>
</gene>
<proteinExistence type="predicted"/>
<organism evidence="2 3">
    <name type="scientific">Nezara viridula</name>
    <name type="common">Southern green stink bug</name>
    <name type="synonym">Cimex viridulus</name>
    <dbReference type="NCBI Taxonomy" id="85310"/>
    <lineage>
        <taxon>Eukaryota</taxon>
        <taxon>Metazoa</taxon>
        <taxon>Ecdysozoa</taxon>
        <taxon>Arthropoda</taxon>
        <taxon>Hexapoda</taxon>
        <taxon>Insecta</taxon>
        <taxon>Pterygota</taxon>
        <taxon>Neoptera</taxon>
        <taxon>Paraneoptera</taxon>
        <taxon>Hemiptera</taxon>
        <taxon>Heteroptera</taxon>
        <taxon>Panheteroptera</taxon>
        <taxon>Pentatomomorpha</taxon>
        <taxon>Pentatomoidea</taxon>
        <taxon>Pentatomidae</taxon>
        <taxon>Pentatominae</taxon>
        <taxon>Nezara</taxon>
    </lineage>
</organism>
<dbReference type="AlphaFoldDB" id="A0A9P0HFD0"/>
<keyword evidence="3" id="KW-1185">Reference proteome</keyword>
<accession>A0A9P0HFD0</accession>